<evidence type="ECO:0000313" key="2">
    <source>
        <dbReference type="Proteomes" id="UP000233551"/>
    </source>
</evidence>
<dbReference type="Proteomes" id="UP000233551">
    <property type="component" value="Unassembled WGS sequence"/>
</dbReference>
<dbReference type="EMBL" id="PGOL01006368">
    <property type="protein sequence ID" value="PKI33765.1"/>
    <property type="molecule type" value="Genomic_DNA"/>
</dbReference>
<gene>
    <name evidence="1" type="ORF">CRG98_045845</name>
</gene>
<proteinExistence type="predicted"/>
<protein>
    <submittedName>
        <fullName evidence="1">Uncharacterized protein</fullName>
    </submittedName>
</protein>
<sequence>MTISSTLLVGFPGQFNCSTNGDCRAGYLAFSQQYADLLAQSCEVGQENIALVPVLKSSVSDLLSNTSSADQVLQEGFGPLRLAGPWTWKIV</sequence>
<keyword evidence="2" id="KW-1185">Reference proteome</keyword>
<name>A0A2I0HPX7_PUNGR</name>
<dbReference type="AlphaFoldDB" id="A0A2I0HPX7"/>
<evidence type="ECO:0000313" key="1">
    <source>
        <dbReference type="EMBL" id="PKI33765.1"/>
    </source>
</evidence>
<organism evidence="1 2">
    <name type="scientific">Punica granatum</name>
    <name type="common">Pomegranate</name>
    <dbReference type="NCBI Taxonomy" id="22663"/>
    <lineage>
        <taxon>Eukaryota</taxon>
        <taxon>Viridiplantae</taxon>
        <taxon>Streptophyta</taxon>
        <taxon>Embryophyta</taxon>
        <taxon>Tracheophyta</taxon>
        <taxon>Spermatophyta</taxon>
        <taxon>Magnoliopsida</taxon>
        <taxon>eudicotyledons</taxon>
        <taxon>Gunneridae</taxon>
        <taxon>Pentapetalae</taxon>
        <taxon>rosids</taxon>
        <taxon>malvids</taxon>
        <taxon>Myrtales</taxon>
        <taxon>Lythraceae</taxon>
        <taxon>Punica</taxon>
    </lineage>
</organism>
<reference evidence="1 2" key="1">
    <citation type="submission" date="2017-11" db="EMBL/GenBank/DDBJ databases">
        <title>De-novo sequencing of pomegranate (Punica granatum L.) genome.</title>
        <authorList>
            <person name="Akparov Z."/>
            <person name="Amiraslanov A."/>
            <person name="Hajiyeva S."/>
            <person name="Abbasov M."/>
            <person name="Kaur K."/>
            <person name="Hamwieh A."/>
            <person name="Solovyev V."/>
            <person name="Salamov A."/>
            <person name="Braich B."/>
            <person name="Kosarev P."/>
            <person name="Mahmoud A."/>
            <person name="Hajiyev E."/>
            <person name="Babayeva S."/>
            <person name="Izzatullayeva V."/>
            <person name="Mammadov A."/>
            <person name="Mammadov A."/>
            <person name="Sharifova S."/>
            <person name="Ojaghi J."/>
            <person name="Eynullazada K."/>
            <person name="Bayramov B."/>
            <person name="Abdulazimova A."/>
            <person name="Shahmuradov I."/>
        </authorList>
    </citation>
    <scope>NUCLEOTIDE SEQUENCE [LARGE SCALE GENOMIC DNA]</scope>
    <source>
        <strain evidence="2">cv. AG2017</strain>
        <tissue evidence="1">Leaf</tissue>
    </source>
</reference>
<accession>A0A2I0HPX7</accession>
<comment type="caution">
    <text evidence="1">The sequence shown here is derived from an EMBL/GenBank/DDBJ whole genome shotgun (WGS) entry which is preliminary data.</text>
</comment>